<dbReference type="EMBL" id="JAPEIS010000003">
    <property type="protein sequence ID" value="KAJ8068263.1"/>
    <property type="molecule type" value="Genomic_DNA"/>
</dbReference>
<evidence type="ECO:0000313" key="1">
    <source>
        <dbReference type="EMBL" id="KAJ8068263.1"/>
    </source>
</evidence>
<name>A0A9X0AW74_9HELO</name>
<organism evidence="1 2">
    <name type="scientific">Sclerotinia nivalis</name>
    <dbReference type="NCBI Taxonomy" id="352851"/>
    <lineage>
        <taxon>Eukaryota</taxon>
        <taxon>Fungi</taxon>
        <taxon>Dikarya</taxon>
        <taxon>Ascomycota</taxon>
        <taxon>Pezizomycotina</taxon>
        <taxon>Leotiomycetes</taxon>
        <taxon>Helotiales</taxon>
        <taxon>Sclerotiniaceae</taxon>
        <taxon>Sclerotinia</taxon>
    </lineage>
</organism>
<keyword evidence="2" id="KW-1185">Reference proteome</keyword>
<evidence type="ECO:0000313" key="2">
    <source>
        <dbReference type="Proteomes" id="UP001152300"/>
    </source>
</evidence>
<dbReference type="OrthoDB" id="5314997at2759"/>
<proteinExistence type="predicted"/>
<protein>
    <submittedName>
        <fullName evidence="1">Uncharacterized protein</fullName>
    </submittedName>
</protein>
<dbReference type="AlphaFoldDB" id="A0A9X0AW74"/>
<accession>A0A9X0AW74</accession>
<dbReference type="Proteomes" id="UP001152300">
    <property type="component" value="Unassembled WGS sequence"/>
</dbReference>
<reference evidence="1" key="1">
    <citation type="submission" date="2022-11" db="EMBL/GenBank/DDBJ databases">
        <title>Genome Resource of Sclerotinia nivalis Strain SnTB1, a Plant Pathogen Isolated from American Ginseng.</title>
        <authorList>
            <person name="Fan S."/>
        </authorList>
    </citation>
    <scope>NUCLEOTIDE SEQUENCE</scope>
    <source>
        <strain evidence="1">SnTB1</strain>
    </source>
</reference>
<comment type="caution">
    <text evidence="1">The sequence shown here is derived from an EMBL/GenBank/DDBJ whole genome shotgun (WGS) entry which is preliminary data.</text>
</comment>
<gene>
    <name evidence="1" type="ORF">OCU04_003830</name>
</gene>
<sequence>MSSNSNTLLGLPREIRDQIFSYFLISPTGMITYGVDRIAKDDNTYAFSREMIPINLSSEILRPEFRITMPGGARIKEKDNLQHLPLLLTCRKFGQECREMLCEKNAFFGWPSLSCMRNSEISVLRDIRHIIFECKIDCNKYDAEFKLHQPNSLKAALSICEAWSSIETLQRITLFFPFFYHSESKSYKQYIMEKEADLKLPHRSTEYRLKNADIDYCKSVLQQMESLKDVLSSSHVKLDIRMIYNYGEYPGREPKAVFHETGLMRELHEGIGADLWANGRLCYKDGFEIGPPFKIEI</sequence>